<keyword evidence="1" id="KW-1133">Transmembrane helix</keyword>
<evidence type="ECO:0000313" key="3">
    <source>
        <dbReference type="Proteomes" id="UP001187859"/>
    </source>
</evidence>
<dbReference type="RefSeq" id="WP_014611637.1">
    <property type="nucleotide sequence ID" value="NZ_CP091834.1"/>
</dbReference>
<accession>A0AAE4Q3J5</accession>
<sequence>MNTKDVVVDKKSTEVSPVAAVGIIGVAIAIGAYFLMDSSSAKPSGENVKQIITQVNAPEIEGAPTLLPLKVQDMAMFNNDLIKKRLSTLLKEEEAKETQAQVQIAKNKSELADISPDGAQTANAFGHSNKNMPAYVMPEQVALTMPVNVPAELTAATKEQLTVEAKSSIQLLSIATIHGSLEATILVNDEVSTINEFGVTSGKAIKNLIVKSLSDSQVCIAINKKEYCLGLDK</sequence>
<protein>
    <submittedName>
        <fullName evidence="2">Uncharacterized protein</fullName>
    </submittedName>
</protein>
<keyword evidence="1" id="KW-0812">Transmembrane</keyword>
<evidence type="ECO:0000256" key="1">
    <source>
        <dbReference type="SAM" id="Phobius"/>
    </source>
</evidence>
<dbReference type="AlphaFoldDB" id="A0AAE4Q3J5"/>
<gene>
    <name evidence="2" type="ORF">QM089_23385</name>
</gene>
<dbReference type="EMBL" id="JASGOQ010000003">
    <property type="protein sequence ID" value="MDV5393135.1"/>
    <property type="molecule type" value="Genomic_DNA"/>
</dbReference>
<keyword evidence="1" id="KW-0472">Membrane</keyword>
<dbReference type="Proteomes" id="UP001187859">
    <property type="component" value="Unassembled WGS sequence"/>
</dbReference>
<name>A0AAE4Q3J5_9GAMM</name>
<comment type="caution">
    <text evidence="2">The sequence shown here is derived from an EMBL/GenBank/DDBJ whole genome shotgun (WGS) entry which is preliminary data.</text>
</comment>
<organism evidence="2 3">
    <name type="scientific">Shewanella xiamenensis</name>
    <dbReference type="NCBI Taxonomy" id="332186"/>
    <lineage>
        <taxon>Bacteria</taxon>
        <taxon>Pseudomonadati</taxon>
        <taxon>Pseudomonadota</taxon>
        <taxon>Gammaproteobacteria</taxon>
        <taxon>Alteromonadales</taxon>
        <taxon>Shewanellaceae</taxon>
        <taxon>Shewanella</taxon>
    </lineage>
</organism>
<reference evidence="2" key="1">
    <citation type="submission" date="2023-05" db="EMBL/GenBank/DDBJ databases">
        <title>Colonisation of extended spectrum b-lactamase- and carbapenemase-producing bacteria on hospital surfaces from low- and middle-income countries.</title>
        <authorList>
            <person name="Nieto-Rosado M."/>
            <person name="Sands K."/>
            <person name="Iregbu K."/>
            <person name="Zahra R."/>
            <person name="Mazarati J.B."/>
            <person name="Mehtar S."/>
            <person name="Barnards-Group B."/>
            <person name="Walsh T.R."/>
        </authorList>
    </citation>
    <scope>NUCLEOTIDE SEQUENCE</scope>
    <source>
        <strain evidence="2">PP-E493</strain>
    </source>
</reference>
<proteinExistence type="predicted"/>
<evidence type="ECO:0000313" key="2">
    <source>
        <dbReference type="EMBL" id="MDV5393135.1"/>
    </source>
</evidence>
<feature type="transmembrane region" description="Helical" evidence="1">
    <location>
        <begin position="15"/>
        <end position="35"/>
    </location>
</feature>